<feature type="non-terminal residue" evidence="2">
    <location>
        <position position="80"/>
    </location>
</feature>
<organism evidence="2 3">
    <name type="scientific">Rhodohalobacter sulfatireducens</name>
    <dbReference type="NCBI Taxonomy" id="2911366"/>
    <lineage>
        <taxon>Bacteria</taxon>
        <taxon>Pseudomonadati</taxon>
        <taxon>Balneolota</taxon>
        <taxon>Balneolia</taxon>
        <taxon>Balneolales</taxon>
        <taxon>Balneolaceae</taxon>
        <taxon>Rhodohalobacter</taxon>
    </lineage>
</organism>
<evidence type="ECO:0000313" key="2">
    <source>
        <dbReference type="EMBL" id="MCG2591022.1"/>
    </source>
</evidence>
<keyword evidence="3" id="KW-1185">Reference proteome</keyword>
<dbReference type="Proteomes" id="UP001165366">
    <property type="component" value="Unassembled WGS sequence"/>
</dbReference>
<comment type="caution">
    <text evidence="2">The sequence shown here is derived from an EMBL/GenBank/DDBJ whole genome shotgun (WGS) entry which is preliminary data.</text>
</comment>
<evidence type="ECO:0000256" key="1">
    <source>
        <dbReference type="SAM" id="Phobius"/>
    </source>
</evidence>
<keyword evidence="1" id="KW-0812">Transmembrane</keyword>
<reference evidence="2" key="1">
    <citation type="submission" date="2022-01" db="EMBL/GenBank/DDBJ databases">
        <authorList>
            <person name="Wang Y."/>
        </authorList>
    </citation>
    <scope>NUCLEOTIDE SEQUENCE</scope>
    <source>
        <strain evidence="2">WB101</strain>
    </source>
</reference>
<proteinExistence type="predicted"/>
<keyword evidence="1" id="KW-1133">Transmembrane helix</keyword>
<protein>
    <submittedName>
        <fullName evidence="2">Uncharacterized protein</fullName>
    </submittedName>
</protein>
<dbReference type="EMBL" id="JAKLWS010000056">
    <property type="protein sequence ID" value="MCG2591022.1"/>
    <property type="molecule type" value="Genomic_DNA"/>
</dbReference>
<accession>A0ABS9KJP7</accession>
<dbReference type="RefSeq" id="WP_237856569.1">
    <property type="nucleotide sequence ID" value="NZ_JAKLWS010000056.1"/>
</dbReference>
<evidence type="ECO:0000313" key="3">
    <source>
        <dbReference type="Proteomes" id="UP001165366"/>
    </source>
</evidence>
<sequence length="80" mass="9433">MNLENYAKSGHAFKKQRFFPTLETFWTAMMPSISLTFFFYILLRRLKEGGIQTDPKIRFSNIARPDPVLKYFSKATAFFL</sequence>
<reference evidence="2" key="2">
    <citation type="submission" date="2024-05" db="EMBL/GenBank/DDBJ databases">
        <title>Rhodohalobacter halophilus gen. nov., sp. nov., a moderately halophilic member of the family Balneolaceae.</title>
        <authorList>
            <person name="Xia J."/>
        </authorList>
    </citation>
    <scope>NUCLEOTIDE SEQUENCE</scope>
    <source>
        <strain evidence="2">WB101</strain>
    </source>
</reference>
<name>A0ABS9KJP7_9BACT</name>
<gene>
    <name evidence="2" type="ORF">L6773_20800</name>
</gene>
<feature type="transmembrane region" description="Helical" evidence="1">
    <location>
        <begin position="25"/>
        <end position="43"/>
    </location>
</feature>
<keyword evidence="1" id="KW-0472">Membrane</keyword>